<dbReference type="PANTHER" id="PTHR23098:SF16">
    <property type="entry name" value="REGULATORY PROTEIN ZESTE"/>
    <property type="match status" value="1"/>
</dbReference>
<protein>
    <recommendedName>
        <fullName evidence="2">Regulatory protein zeste</fullName>
    </recommendedName>
</protein>
<name>A0AAV8VGY7_9CUCU</name>
<proteinExistence type="predicted"/>
<evidence type="ECO:0000256" key="1">
    <source>
        <dbReference type="ARBA" id="ARBA00011764"/>
    </source>
</evidence>
<dbReference type="InterPro" id="IPR028002">
    <property type="entry name" value="Myb_DNA-bind_5"/>
</dbReference>
<sequence>MEEDQMLRRGKFSAEFSFKDAQIRWEKITNHLNSIPGARKNWKDWRRTWQDLKKNVKKKNTFIKQSSQVTGGGPPTCVTFTDDDNILLKILDGTTLTGDESVNESTVIIDDTKIVFDHDDFKENEENAGAEEYAEGAEQHAEGAEQMQEELLC</sequence>
<keyword evidence="4" id="KW-0804">Transcription</keyword>
<dbReference type="Proteomes" id="UP001159042">
    <property type="component" value="Unassembled WGS sequence"/>
</dbReference>
<reference evidence="8 9" key="1">
    <citation type="journal article" date="2023" name="Insect Mol. Biol.">
        <title>Genome sequencing provides insights into the evolution of gene families encoding plant cell wall-degrading enzymes in longhorned beetles.</title>
        <authorList>
            <person name="Shin N.R."/>
            <person name="Okamura Y."/>
            <person name="Kirsch R."/>
            <person name="Pauchet Y."/>
        </authorList>
    </citation>
    <scope>NUCLEOTIDE SEQUENCE [LARGE SCALE GENOMIC DNA]</scope>
    <source>
        <strain evidence="8">EAD_L_NR</strain>
    </source>
</reference>
<keyword evidence="9" id="KW-1185">Reference proteome</keyword>
<dbReference type="GO" id="GO:0005634">
    <property type="term" value="C:nucleus"/>
    <property type="evidence" value="ECO:0007669"/>
    <property type="project" value="TreeGrafter"/>
</dbReference>
<feature type="compositionally biased region" description="Low complexity" evidence="6">
    <location>
        <begin position="144"/>
        <end position="153"/>
    </location>
</feature>
<dbReference type="AlphaFoldDB" id="A0AAV8VGY7"/>
<dbReference type="EMBL" id="JANEYG010000095">
    <property type="protein sequence ID" value="KAJ8913395.1"/>
    <property type="molecule type" value="Genomic_DNA"/>
</dbReference>
<keyword evidence="3" id="KW-0805">Transcription regulation</keyword>
<dbReference type="Pfam" id="PF13873">
    <property type="entry name" value="Myb_DNA-bind_5"/>
    <property type="match status" value="1"/>
</dbReference>
<gene>
    <name evidence="8" type="ORF">NQ315_008788</name>
</gene>
<organism evidence="8 9">
    <name type="scientific">Exocentrus adspersus</name>
    <dbReference type="NCBI Taxonomy" id="1586481"/>
    <lineage>
        <taxon>Eukaryota</taxon>
        <taxon>Metazoa</taxon>
        <taxon>Ecdysozoa</taxon>
        <taxon>Arthropoda</taxon>
        <taxon>Hexapoda</taxon>
        <taxon>Insecta</taxon>
        <taxon>Pterygota</taxon>
        <taxon>Neoptera</taxon>
        <taxon>Endopterygota</taxon>
        <taxon>Coleoptera</taxon>
        <taxon>Polyphaga</taxon>
        <taxon>Cucujiformia</taxon>
        <taxon>Chrysomeloidea</taxon>
        <taxon>Cerambycidae</taxon>
        <taxon>Lamiinae</taxon>
        <taxon>Acanthocinini</taxon>
        <taxon>Exocentrus</taxon>
    </lineage>
</organism>
<evidence type="ECO:0000256" key="2">
    <source>
        <dbReference type="ARBA" id="ARBA00016807"/>
    </source>
</evidence>
<evidence type="ECO:0000313" key="8">
    <source>
        <dbReference type="EMBL" id="KAJ8913395.1"/>
    </source>
</evidence>
<comment type="caution">
    <text evidence="8">The sequence shown here is derived from an EMBL/GenBank/DDBJ whole genome shotgun (WGS) entry which is preliminary data.</text>
</comment>
<evidence type="ECO:0000256" key="5">
    <source>
        <dbReference type="ARBA" id="ARBA00025466"/>
    </source>
</evidence>
<evidence type="ECO:0000256" key="6">
    <source>
        <dbReference type="SAM" id="MobiDB-lite"/>
    </source>
</evidence>
<dbReference type="PANTHER" id="PTHR23098">
    <property type="entry name" value="AGAP001331-PA-RELATED"/>
    <property type="match status" value="1"/>
</dbReference>
<evidence type="ECO:0000256" key="4">
    <source>
        <dbReference type="ARBA" id="ARBA00023163"/>
    </source>
</evidence>
<accession>A0AAV8VGY7</accession>
<comment type="function">
    <text evidence="5">Involved in transvection phenomena (= synapsis-dependent gene expression), where the synaptic pairing of chromosomes carrying genes with which zeste interacts influences the expression of these genes. Zeste binds to DNA and stimulates transcription from a nearby promoter.</text>
</comment>
<evidence type="ECO:0000259" key="7">
    <source>
        <dbReference type="Pfam" id="PF13873"/>
    </source>
</evidence>
<comment type="subunit">
    <text evidence="1">Self-associates forming complexes of several hundred monomers.</text>
</comment>
<evidence type="ECO:0000256" key="3">
    <source>
        <dbReference type="ARBA" id="ARBA00023015"/>
    </source>
</evidence>
<feature type="domain" description="Myb/SANT-like DNA-binding" evidence="7">
    <location>
        <begin position="7"/>
        <end position="59"/>
    </location>
</feature>
<evidence type="ECO:0000313" key="9">
    <source>
        <dbReference type="Proteomes" id="UP001159042"/>
    </source>
</evidence>
<feature type="region of interest" description="Disordered" evidence="6">
    <location>
        <begin position="133"/>
        <end position="153"/>
    </location>
</feature>